<evidence type="ECO:0000313" key="3">
    <source>
        <dbReference type="Proteomes" id="UP000279173"/>
    </source>
</evidence>
<reference evidence="2 3" key="1">
    <citation type="submission" date="2018-08" db="EMBL/GenBank/DDBJ databases">
        <title>Recombination of ecologically and evolutionarily significant loci maintains genetic cohesion in the Pseudomonas syringae species complex.</title>
        <authorList>
            <person name="Dillon M."/>
            <person name="Thakur S."/>
            <person name="Almeida R.N.D."/>
            <person name="Weir B.S."/>
            <person name="Guttman D.S."/>
        </authorList>
    </citation>
    <scope>NUCLEOTIDE SEQUENCE [LARGE SCALE GENOMIC DNA]</scope>
    <source>
        <strain evidence="2 3">ICMP 3263</strain>
    </source>
</reference>
<proteinExistence type="predicted"/>
<dbReference type="AlphaFoldDB" id="A0A3M6D6X1"/>
<dbReference type="RefSeq" id="WP_259641501.1">
    <property type="nucleotide sequence ID" value="NZ_RBUT01000047.1"/>
</dbReference>
<accession>A0A3M6D6X1</accession>
<name>A0A3M6D6X1_9PSED</name>
<evidence type="ECO:0000313" key="2">
    <source>
        <dbReference type="EMBL" id="RMV51254.1"/>
    </source>
</evidence>
<organism evidence="2 3">
    <name type="scientific">Pseudomonas syringae pv. helianthi</name>
    <dbReference type="NCBI Taxonomy" id="251654"/>
    <lineage>
        <taxon>Bacteria</taxon>
        <taxon>Pseudomonadati</taxon>
        <taxon>Pseudomonadota</taxon>
        <taxon>Gammaproteobacteria</taxon>
        <taxon>Pseudomonadales</taxon>
        <taxon>Pseudomonadaceae</taxon>
        <taxon>Pseudomonas</taxon>
    </lineage>
</organism>
<protein>
    <submittedName>
        <fullName evidence="2">Uncharacterized protein</fullName>
    </submittedName>
</protein>
<sequence length="154" mass="16874">MAIKPTEGQALSRSRSKTLDALDKVIDGLVAGSEKISIASVARAAGVTPGLIHNTYPAVAERIRTLMGKSVRAQRDSKHQELMIEKAKNRSLRAENDQLLDELARIASVNQRLLLEMAELKAASSGKVVSITPRCNDLQSKWPRPAIIAFFDRD</sequence>
<evidence type="ECO:0000256" key="1">
    <source>
        <dbReference type="SAM" id="Coils"/>
    </source>
</evidence>
<feature type="coiled-coil region" evidence="1">
    <location>
        <begin position="82"/>
        <end position="109"/>
    </location>
</feature>
<dbReference type="EMBL" id="RBUT01000047">
    <property type="protein sequence ID" value="RMV51254.1"/>
    <property type="molecule type" value="Genomic_DNA"/>
</dbReference>
<comment type="caution">
    <text evidence="2">The sequence shown here is derived from an EMBL/GenBank/DDBJ whole genome shotgun (WGS) entry which is preliminary data.</text>
</comment>
<dbReference type="Proteomes" id="UP000279173">
    <property type="component" value="Unassembled WGS sequence"/>
</dbReference>
<keyword evidence="1" id="KW-0175">Coiled coil</keyword>
<gene>
    <name evidence="2" type="ORF">ALP10_200173</name>
</gene>